<evidence type="ECO:0000313" key="7">
    <source>
        <dbReference type="Proteomes" id="UP000263928"/>
    </source>
</evidence>
<evidence type="ECO:0000256" key="3">
    <source>
        <dbReference type="ARBA" id="ARBA00022729"/>
    </source>
</evidence>
<dbReference type="Proteomes" id="UP000279336">
    <property type="component" value="Unassembled WGS sequence"/>
</dbReference>
<comment type="similarity">
    <text evidence="2">Belongs to the bacterial solute-binding protein 2 family.</text>
</comment>
<dbReference type="Pfam" id="PF13407">
    <property type="entry name" value="Peripla_BP_4"/>
    <property type="match status" value="1"/>
</dbReference>
<dbReference type="PANTHER" id="PTHR46847">
    <property type="entry name" value="D-ALLOSE-BINDING PERIPLASMIC PROTEIN-RELATED"/>
    <property type="match status" value="1"/>
</dbReference>
<organism evidence="6 7">
    <name type="scientific">Propionibacterium australiense</name>
    <dbReference type="NCBI Taxonomy" id="119981"/>
    <lineage>
        <taxon>Bacteria</taxon>
        <taxon>Bacillati</taxon>
        <taxon>Actinomycetota</taxon>
        <taxon>Actinomycetes</taxon>
        <taxon>Propionibacteriales</taxon>
        <taxon>Propionibacteriaceae</taxon>
        <taxon>Propionibacterium</taxon>
    </lineage>
</organism>
<sequence>MGTDMHRRVVTGGVALSLAVALTACGSAEQGEPAQSSDDQKVVIGIVEQQLGNPFFGAIQQAATDAAESEGAEVIVANSKVAGDSESQVNAIHDMINRGVAGIVLDPANAAAVVPAVQQAREAGILVVTVNTQVEPASAADAGFETDNKEAGRLIGAWAKASLGDGAANVAMLDYDLTDKTSKSRHDGFLEGFGLTDDSPEIVAQRETSASVDGGQNALENMLQANKDINVVYAINEPMAQGGFAAAKAQGLAEDILFTAIDGSCSGVQAVRDGEIGATVAQFPTRMGQLAVEAILKYHREGVKPSGISNSGTVLITDSPVEGIESKDTAWGLENCWGEQ</sequence>
<dbReference type="RefSeq" id="WP_119161553.1">
    <property type="nucleotide sequence ID" value="NZ_LR134442.1"/>
</dbReference>
<evidence type="ECO:0000313" key="6">
    <source>
        <dbReference type="EMBL" id="SYZ33185.1"/>
    </source>
</evidence>
<keyword evidence="7" id="KW-1185">Reference proteome</keyword>
<dbReference type="EMBL" id="RCIW01000008">
    <property type="protein sequence ID" value="RLP10224.1"/>
    <property type="molecule type" value="Genomic_DNA"/>
</dbReference>
<evidence type="ECO:0000256" key="1">
    <source>
        <dbReference type="ARBA" id="ARBA00004196"/>
    </source>
</evidence>
<reference evidence="5 8" key="3">
    <citation type="submission" date="2018-10" db="EMBL/GenBank/DDBJ databases">
        <title>Propionibacterium australiense Genome Sequencing and Assembly.</title>
        <authorList>
            <person name="Bernier A.-M."/>
            <person name="Bernard K."/>
        </authorList>
    </citation>
    <scope>NUCLEOTIDE SEQUENCE [LARGE SCALE GENOMIC DNA]</scope>
    <source>
        <strain evidence="5 8">NML98A078</strain>
    </source>
</reference>
<feature type="domain" description="Periplasmic binding protein" evidence="4">
    <location>
        <begin position="44"/>
        <end position="298"/>
    </location>
</feature>
<name>A0A383S5B5_9ACTN</name>
<dbReference type="PANTHER" id="PTHR46847:SF3">
    <property type="entry name" value="GALACTOFURANOSE-BINDING PROTEIN YTFQ"/>
    <property type="match status" value="1"/>
</dbReference>
<keyword evidence="3" id="KW-0732">Signal</keyword>
<evidence type="ECO:0000313" key="8">
    <source>
        <dbReference type="Proteomes" id="UP000279336"/>
    </source>
</evidence>
<dbReference type="Gene3D" id="3.40.50.2300">
    <property type="match status" value="2"/>
</dbReference>
<gene>
    <name evidence="5" type="ORF">D7U36_06580</name>
    <name evidence="6" type="ORF">PROPAUS_1102</name>
</gene>
<dbReference type="OrthoDB" id="4827464at2"/>
<dbReference type="GO" id="GO:0030313">
    <property type="term" value="C:cell envelope"/>
    <property type="evidence" value="ECO:0007669"/>
    <property type="project" value="UniProtKB-SubCell"/>
</dbReference>
<evidence type="ECO:0000256" key="2">
    <source>
        <dbReference type="ARBA" id="ARBA00007639"/>
    </source>
</evidence>
<accession>A0A383S5B5</accession>
<dbReference type="EMBL" id="UNQJ01000006">
    <property type="protein sequence ID" value="SYZ33185.1"/>
    <property type="molecule type" value="Genomic_DNA"/>
</dbReference>
<evidence type="ECO:0000313" key="5">
    <source>
        <dbReference type="EMBL" id="RLP10224.1"/>
    </source>
</evidence>
<dbReference type="SUPFAM" id="SSF53822">
    <property type="entry name" value="Periplasmic binding protein-like I"/>
    <property type="match status" value="1"/>
</dbReference>
<evidence type="ECO:0000259" key="4">
    <source>
        <dbReference type="Pfam" id="PF13407"/>
    </source>
</evidence>
<reference evidence="6" key="1">
    <citation type="submission" date="2018-08" db="EMBL/GenBank/DDBJ databases">
        <authorList>
            <person name="Ferrada E.E."/>
            <person name="Latorre B.A."/>
        </authorList>
    </citation>
    <scope>NUCLEOTIDE SEQUENCE [LARGE SCALE GENOMIC DNA]</scope>
    <source>
        <strain evidence="6">Propionibacterium_australiense1</strain>
    </source>
</reference>
<dbReference type="PROSITE" id="PS51257">
    <property type="entry name" value="PROKAR_LIPOPROTEIN"/>
    <property type="match status" value="1"/>
</dbReference>
<dbReference type="GO" id="GO:0030246">
    <property type="term" value="F:carbohydrate binding"/>
    <property type="evidence" value="ECO:0007669"/>
    <property type="project" value="UniProtKB-ARBA"/>
</dbReference>
<dbReference type="Proteomes" id="UP000263928">
    <property type="component" value="Unassembled WGS sequence"/>
</dbReference>
<reference evidence="7" key="2">
    <citation type="submission" date="2018-08" db="EMBL/GenBank/DDBJ databases">
        <authorList>
            <person name="Hornung B."/>
        </authorList>
    </citation>
    <scope>NUCLEOTIDE SEQUENCE [LARGE SCALE GENOMIC DNA]</scope>
</reference>
<dbReference type="InterPro" id="IPR028082">
    <property type="entry name" value="Peripla_BP_I"/>
</dbReference>
<comment type="subcellular location">
    <subcellularLocation>
        <location evidence="1">Cell envelope</location>
    </subcellularLocation>
</comment>
<dbReference type="InterPro" id="IPR025997">
    <property type="entry name" value="SBP_2_dom"/>
</dbReference>
<dbReference type="AlphaFoldDB" id="A0A383S5B5"/>
<protein>
    <submittedName>
        <fullName evidence="6">Periplasmic binding protein domain</fullName>
    </submittedName>
    <submittedName>
        <fullName evidence="5">Sugar ABC transporter substrate-binding protein</fullName>
    </submittedName>
</protein>
<proteinExistence type="inferred from homology"/>